<dbReference type="Proteomes" id="UP000239156">
    <property type="component" value="Unassembled WGS sequence"/>
</dbReference>
<organism evidence="3 4">
    <name type="scientific">Puccinia striiformis</name>
    <dbReference type="NCBI Taxonomy" id="27350"/>
    <lineage>
        <taxon>Eukaryota</taxon>
        <taxon>Fungi</taxon>
        <taxon>Dikarya</taxon>
        <taxon>Basidiomycota</taxon>
        <taxon>Pucciniomycotina</taxon>
        <taxon>Pucciniomycetes</taxon>
        <taxon>Pucciniales</taxon>
        <taxon>Pucciniaceae</taxon>
        <taxon>Puccinia</taxon>
    </lineage>
</organism>
<gene>
    <name evidence="3" type="ORF">PSTT_13680</name>
</gene>
<sequence>MTSNQRKETETMPLLIYSASLFITILTLILSIYSLQAPTWIRFDTPSGSPFQYSSIYGLTQKCDKSNLHPEFQCRRFPQLDRDCQSTRTPIKEFREGRYKTDTESGMINSTHPHSSHFAPLGGGSVLLDAQDEGDDQRRNGFGFCEQWITAAYTAQLSVIIAIINLFSTFLILIGNNFRKEHGWKICAGLTSIHAVFQSLAWILIINLFNKDDRFYFGSRLSTSTYLSIVTSVIDLISIAALVAAGFTGIFNSSSNDRDQYEPTIKSKSSSSNKKVKCLNMQSQASSPTIDSRSLLFVILSGASAFSIFTMAFVNIYKRYKAHKAGTPRSADVRANGGSPVQKSQIRHITHDEQKERYRSLFGSPPIPTHLDKFDLTSPTIQGPHQVLKCRVIMHGNTLDKLSGGKQRPNLVRTRCGRLIIMLLHGSRISLARLKSIKQETVGKSDPINHMITPYHLNAPTLNNLHSILAEGAEVNLERPRSPSIAPTPSSYIKSPVIQRPLDLAIVTGEETPTTGDHLPGHNEVINNSDVLPPAHYLP</sequence>
<dbReference type="VEuPathDB" id="FungiDB:PSHT_06171"/>
<evidence type="ECO:0000256" key="1">
    <source>
        <dbReference type="SAM" id="MobiDB-lite"/>
    </source>
</evidence>
<feature type="transmembrane region" description="Helical" evidence="2">
    <location>
        <begin position="186"/>
        <end position="209"/>
    </location>
</feature>
<name>A0A2S4UQR0_9BASI</name>
<feature type="transmembrane region" description="Helical" evidence="2">
    <location>
        <begin position="229"/>
        <end position="251"/>
    </location>
</feature>
<proteinExistence type="predicted"/>
<keyword evidence="2" id="KW-1133">Transmembrane helix</keyword>
<protein>
    <submittedName>
        <fullName evidence="3">Uncharacterized protein</fullName>
    </submittedName>
</protein>
<feature type="region of interest" description="Disordered" evidence="1">
    <location>
        <begin position="513"/>
        <end position="539"/>
    </location>
</feature>
<dbReference type="EMBL" id="PKSL01000197">
    <property type="protein sequence ID" value="POV99599.1"/>
    <property type="molecule type" value="Genomic_DNA"/>
</dbReference>
<accession>A0A2S4UQR0</accession>
<keyword evidence="2" id="KW-0472">Membrane</keyword>
<keyword evidence="4" id="KW-1185">Reference proteome</keyword>
<evidence type="ECO:0000256" key="2">
    <source>
        <dbReference type="SAM" id="Phobius"/>
    </source>
</evidence>
<evidence type="ECO:0000313" key="3">
    <source>
        <dbReference type="EMBL" id="POV99599.1"/>
    </source>
</evidence>
<keyword evidence="2" id="KW-0812">Transmembrane</keyword>
<comment type="caution">
    <text evidence="3">The sequence shown here is derived from an EMBL/GenBank/DDBJ whole genome shotgun (WGS) entry which is preliminary data.</text>
</comment>
<reference evidence="3" key="1">
    <citation type="submission" date="2017-12" db="EMBL/GenBank/DDBJ databases">
        <title>Gene loss provides genomic basis for host adaptation in cereal stripe rust fungi.</title>
        <authorList>
            <person name="Xia C."/>
        </authorList>
    </citation>
    <scope>NUCLEOTIDE SEQUENCE [LARGE SCALE GENOMIC DNA]</scope>
    <source>
        <strain evidence="3">93-210</strain>
    </source>
</reference>
<feature type="transmembrane region" description="Helical" evidence="2">
    <location>
        <begin position="295"/>
        <end position="317"/>
    </location>
</feature>
<dbReference type="VEuPathDB" id="FungiDB:PSTT_13680"/>
<feature type="transmembrane region" description="Helical" evidence="2">
    <location>
        <begin position="148"/>
        <end position="174"/>
    </location>
</feature>
<evidence type="ECO:0000313" key="4">
    <source>
        <dbReference type="Proteomes" id="UP000239156"/>
    </source>
</evidence>
<feature type="transmembrane region" description="Helical" evidence="2">
    <location>
        <begin position="12"/>
        <end position="33"/>
    </location>
</feature>
<dbReference type="AlphaFoldDB" id="A0A2S4UQR0"/>